<proteinExistence type="predicted"/>
<dbReference type="PATRIC" id="fig|869719.3.peg.1351"/>
<dbReference type="Proteomes" id="UP000074310">
    <property type="component" value="Unassembled WGS sequence"/>
</dbReference>
<protein>
    <submittedName>
        <fullName evidence="1">Uncharacterized protein</fullName>
    </submittedName>
</protein>
<comment type="caution">
    <text evidence="1">The sequence shown here is derived from an EMBL/GenBank/DDBJ whole genome shotgun (WGS) entry which is preliminary data.</text>
</comment>
<evidence type="ECO:0000313" key="1">
    <source>
        <dbReference type="EMBL" id="KTT72601.1"/>
    </source>
</evidence>
<reference evidence="1 2" key="1">
    <citation type="journal article" date="2016" name="Front. Microbiol.">
        <title>Genomic Resource of Rice Seed Associated Bacteria.</title>
        <authorList>
            <person name="Midha S."/>
            <person name="Bansal K."/>
            <person name="Sharma S."/>
            <person name="Kumar N."/>
            <person name="Patil P.P."/>
            <person name="Chaudhry V."/>
            <person name="Patil P.B."/>
        </authorList>
    </citation>
    <scope>NUCLEOTIDE SEQUENCE [LARGE SCALE GENOMIC DNA]</scope>
    <source>
        <strain evidence="1 2">NS334</strain>
    </source>
</reference>
<name>A0A147I3D3_9SPHN</name>
<organism evidence="1 2">
    <name type="scientific">Sphingomonas endophytica</name>
    <dbReference type="NCBI Taxonomy" id="869719"/>
    <lineage>
        <taxon>Bacteria</taxon>
        <taxon>Pseudomonadati</taxon>
        <taxon>Pseudomonadota</taxon>
        <taxon>Alphaproteobacteria</taxon>
        <taxon>Sphingomonadales</taxon>
        <taxon>Sphingomonadaceae</taxon>
        <taxon>Sphingomonas</taxon>
    </lineage>
</organism>
<evidence type="ECO:0000313" key="2">
    <source>
        <dbReference type="Proteomes" id="UP000074310"/>
    </source>
</evidence>
<accession>A0A147I3D3</accession>
<keyword evidence="2" id="KW-1185">Reference proteome</keyword>
<dbReference type="EMBL" id="LDTB01000025">
    <property type="protein sequence ID" value="KTT72601.1"/>
    <property type="molecule type" value="Genomic_DNA"/>
</dbReference>
<sequence length="261" mass="27130">MGIRVLIKEPLPSVKLTRAGGKQGDVAATALHPIPRSVSHKAVQVLVALDIENCPPLSRATSIGFTTRAVPFSMIRSGMYPASDAVGVGQEEEPSPAMTSADFSRREQARFCAIAQSAKVAGDVGTSQRQVTFDVFAPDPLGPGLADDAGDVGPEMTRIRVATSPTGVAEGLAGITGRDDMNSAAERSRVEGSQVVPDRSLTQGRVRHPGHESGRCVAVPFDESHSPITGFGDVQAEVEASISGAERDAPEVVGFGGVFGT</sequence>
<dbReference type="AlphaFoldDB" id="A0A147I3D3"/>
<dbReference type="AntiFam" id="ANF00163">
    <property type="entry name" value="Shadow ORF (opposite pspPIM)"/>
</dbReference>
<gene>
    <name evidence="1" type="ORF">NS334_08375</name>
</gene>